<sequence length="961" mass="112208">MEELIDGYVEYEGIVSLPKRSYRFHNVLYNYYVEIGGKEELKEFVLNHGDTHFESRMLSNRVLGKKDLYHLYDGVIEGKPINPDKDKNPVSKWFSKKVKKFTTWMGKSEFQDVLRKNAGIAVEHFLPDMKTLLAGKIQGEEMIKQVKCIINGLREYYYNVEKLWSSADDFEKYASQFIQKYLVSAIQVLKGDIERIDTEKLPSITIAAMLVHMKESYKISLDVTQMSGLCKLLLPKLDLYCKNCSDLDLMKEMFPSIQQDMKMKLLSVVKDLLKNGNSSCWLYCIPLLHFLDGRFQPYQDAPQDVYHNGHPPKWWGNELFVMELNTFKSKYCIHKDTLAVIQPYFKLDFLLPRTYVASLNFQQMIAVEEKDIFPDIILASIYYYIKTEKNLTDGWVYYQQQVLSKVSSRIKSLDINKKEVLETARRACSIGADVLQCSGTKIMDKELQTKLCIAAAETLFNCVHLVENCVTLVGTEKKDNTHINHLQKYQKNITDKLENMKYSCSTEQWLKLWNDALKMNIPSGRVNECFIKHAQSRLDFALCQMVTEEDYRNFLDAYCEKFESFDKKLQDILSKNAFRAIEKCTSYFDLHHLEEGIGEYRLKHYGELLSHLFKRNLSLLKGNDRESYLQHAVSWPSFSVFVKMYNIYPKVMQIECMEHLDSFMLVIRTICEELCDGRINVHNLENICAEKDHFRIILQEMKDLPVDKDIVLESISLRQKQLDYYKSDLEVVQHFVYVCRNCGGNTENLSRKIKSFEDLKKVELKQICAEVKVVGIRCVSTPGIYVQTTESGDIVKLENYWPKVTAFDLNTHHMETMRELREYTVDGDSFTHLLDKKGQLIEEKKGSKLPVDEILKEVWEPTKKFWTDLCAELEEGEIYFSKFKRHFQTDNIERLTQELKKHSGGNYCNWIDQRIQQFEQYSTICSCSKGAEAIMKVVTVYDLKGNFDQIKETLKLVSMSM</sequence>
<protein>
    <submittedName>
        <fullName evidence="1">RNF213</fullName>
        <ecNumber evidence="1">2.3.2.27</ecNumber>
    </submittedName>
</protein>
<dbReference type="EC" id="2.3.2.27" evidence="1"/>
<evidence type="ECO:0000313" key="2">
    <source>
        <dbReference type="Proteomes" id="UP000507470"/>
    </source>
</evidence>
<evidence type="ECO:0000313" key="1">
    <source>
        <dbReference type="EMBL" id="CAC5365431.1"/>
    </source>
</evidence>
<reference evidence="1 2" key="1">
    <citation type="submission" date="2020-06" db="EMBL/GenBank/DDBJ databases">
        <authorList>
            <person name="Li R."/>
            <person name="Bekaert M."/>
        </authorList>
    </citation>
    <scope>NUCLEOTIDE SEQUENCE [LARGE SCALE GENOMIC DNA]</scope>
    <source>
        <strain evidence="2">wild</strain>
    </source>
</reference>
<keyword evidence="1" id="KW-0012">Acyltransferase</keyword>
<keyword evidence="2" id="KW-1185">Reference proteome</keyword>
<dbReference type="AlphaFoldDB" id="A0A6J8ADL4"/>
<name>A0A6J8ADL4_MYTCO</name>
<gene>
    <name evidence="1" type="ORF">MCOR_6118</name>
</gene>
<dbReference type="OrthoDB" id="2423195at2759"/>
<organism evidence="1 2">
    <name type="scientific">Mytilus coruscus</name>
    <name type="common">Sea mussel</name>
    <dbReference type="NCBI Taxonomy" id="42192"/>
    <lineage>
        <taxon>Eukaryota</taxon>
        <taxon>Metazoa</taxon>
        <taxon>Spiralia</taxon>
        <taxon>Lophotrochozoa</taxon>
        <taxon>Mollusca</taxon>
        <taxon>Bivalvia</taxon>
        <taxon>Autobranchia</taxon>
        <taxon>Pteriomorphia</taxon>
        <taxon>Mytilida</taxon>
        <taxon>Mytiloidea</taxon>
        <taxon>Mytilidae</taxon>
        <taxon>Mytilinae</taxon>
        <taxon>Mytilus</taxon>
    </lineage>
</organism>
<dbReference type="EMBL" id="CACVKT020001120">
    <property type="protein sequence ID" value="CAC5365431.1"/>
    <property type="molecule type" value="Genomic_DNA"/>
</dbReference>
<proteinExistence type="predicted"/>
<accession>A0A6J8ADL4</accession>
<dbReference type="GO" id="GO:0061630">
    <property type="term" value="F:ubiquitin protein ligase activity"/>
    <property type="evidence" value="ECO:0007669"/>
    <property type="project" value="UniProtKB-EC"/>
</dbReference>
<keyword evidence="1" id="KW-0808">Transferase</keyword>
<dbReference type="Proteomes" id="UP000507470">
    <property type="component" value="Unassembled WGS sequence"/>
</dbReference>